<evidence type="ECO:0000313" key="9">
    <source>
        <dbReference type="Proteomes" id="UP000622860"/>
    </source>
</evidence>
<comment type="similarity">
    <text evidence="1 5">Belongs to the FliD family.</text>
</comment>
<dbReference type="InterPro" id="IPR003481">
    <property type="entry name" value="FliD_N"/>
</dbReference>
<accession>A0A917H5F4</accession>
<evidence type="ECO:0000313" key="8">
    <source>
        <dbReference type="EMBL" id="GGG67705.1"/>
    </source>
</evidence>
<reference evidence="8" key="2">
    <citation type="submission" date="2020-09" db="EMBL/GenBank/DDBJ databases">
        <authorList>
            <person name="Sun Q."/>
            <person name="Zhou Y."/>
        </authorList>
    </citation>
    <scope>NUCLEOTIDE SEQUENCE</scope>
    <source>
        <strain evidence="8">CGMCC 1.12754</strain>
    </source>
</reference>
<evidence type="ECO:0000256" key="1">
    <source>
        <dbReference type="ARBA" id="ARBA00009764"/>
    </source>
</evidence>
<dbReference type="InterPro" id="IPR010809">
    <property type="entry name" value="FliD_C"/>
</dbReference>
<evidence type="ECO:0000256" key="4">
    <source>
        <dbReference type="ARBA" id="ARBA00023143"/>
    </source>
</evidence>
<dbReference type="InterPro" id="IPR040026">
    <property type="entry name" value="FliD"/>
</dbReference>
<feature type="domain" description="Flagellar hook-associated protein 2 C-terminal" evidence="7">
    <location>
        <begin position="418"/>
        <end position="680"/>
    </location>
</feature>
<comment type="subcellular location">
    <subcellularLocation>
        <location evidence="5">Secreted</location>
    </subcellularLocation>
    <subcellularLocation>
        <location evidence="5">Bacterial flagellum</location>
    </subcellularLocation>
</comment>
<sequence length="693" mass="77749">MDMRIGGLASGMDIDSIVSDLMKAERLPLQKMNQDRTWLTWQRDAYREMNTLFLNFRSTLTDMKMSNTFRARMTSSTNENLVSATASSAASLSTYNITEVSQLASAATKVNNASIFTDSSTVDTSKSLAELKSEFVYNTFNFKQGSVHRQSVSAKTDSNSFELELQEGTAINDIGEMSVKVGSKYYNVVDSNAKTPDQLKDNEVLVNTATGELTFKNSISKGSEIEVQYTTDFQIDTMTTAEEGTTIKLSNGGVVEEGLLLTIGDEKYEVNDGLVYNKNNPTEAVGEFNKETGTITMNDDNKIPAETEVTVKYQYDYTSFRIGAHTKDGFKDEVFNIKATQSFDSMINEINSADNGVDIFYDDVTGQMTLTRTETGNFNGDEYDPDTGSKNYGSHEIVTSGEFANFQMRFNYAEETGGANAHFTLNGLTTSRTSNSFEVSGVSFNLKQTFSDQTVSVNVANDSGTVFENIKEFVDKYNELIGKVQDKLQEDRYRDYRPLTDKQREELSDRQQELWEEKAKSGLLRSDNTLSSALNQMRRDFYSEVDNSDIPSMFQHLASIGITTTSNYLEGGKLEIDEAKLKSAIQEDPEAVEDLFTADSSSYEQKGILQRLTESVNNVMDRITEKAGNSFQTENQYTMGKSLEDMDERIEAFEDRLAQVEDRYWRQFTAMEQAIQRMNSQSMYLMQQFGGGA</sequence>
<evidence type="ECO:0000256" key="3">
    <source>
        <dbReference type="ARBA" id="ARBA00023054"/>
    </source>
</evidence>
<dbReference type="GO" id="GO:0009421">
    <property type="term" value="C:bacterial-type flagellum filament cap"/>
    <property type="evidence" value="ECO:0007669"/>
    <property type="project" value="InterPro"/>
</dbReference>
<evidence type="ECO:0000259" key="7">
    <source>
        <dbReference type="Pfam" id="PF07195"/>
    </source>
</evidence>
<dbReference type="GO" id="GO:0007155">
    <property type="term" value="P:cell adhesion"/>
    <property type="evidence" value="ECO:0007669"/>
    <property type="project" value="InterPro"/>
</dbReference>
<organism evidence="8 9">
    <name type="scientific">Virgibacillus oceani</name>
    <dbReference type="NCBI Taxonomy" id="1479511"/>
    <lineage>
        <taxon>Bacteria</taxon>
        <taxon>Bacillati</taxon>
        <taxon>Bacillota</taxon>
        <taxon>Bacilli</taxon>
        <taxon>Bacillales</taxon>
        <taxon>Bacillaceae</taxon>
        <taxon>Virgibacillus</taxon>
    </lineage>
</organism>
<protein>
    <recommendedName>
        <fullName evidence="5">Flagellar hook-associated protein 2</fullName>
        <shortName evidence="5">HAP2</shortName>
    </recommendedName>
    <alternativeName>
        <fullName evidence="5">Flagellar cap protein</fullName>
    </alternativeName>
</protein>
<comment type="caution">
    <text evidence="8">The sequence shown here is derived from an EMBL/GenBank/DDBJ whole genome shotgun (WGS) entry which is preliminary data.</text>
</comment>
<dbReference type="GO" id="GO:0071973">
    <property type="term" value="P:bacterial-type flagellum-dependent cell motility"/>
    <property type="evidence" value="ECO:0007669"/>
    <property type="project" value="TreeGrafter"/>
</dbReference>
<evidence type="ECO:0000256" key="5">
    <source>
        <dbReference type="RuleBase" id="RU362066"/>
    </source>
</evidence>
<name>A0A917H5F4_9BACI</name>
<comment type="function">
    <text evidence="5">Required for morphogenesis and for the elongation of the flagellar filament by facilitating polymerization of the flagellin monomers at the tip of growing filament. Forms a capping structure, which prevents flagellin subunits (transported through the central channel of the flagellum) from leaking out without polymerization at the distal end.</text>
</comment>
<dbReference type="PANTHER" id="PTHR30288:SF0">
    <property type="entry name" value="FLAGELLAR HOOK-ASSOCIATED PROTEIN 2"/>
    <property type="match status" value="1"/>
</dbReference>
<dbReference type="GO" id="GO:0009424">
    <property type="term" value="C:bacterial-type flagellum hook"/>
    <property type="evidence" value="ECO:0007669"/>
    <property type="project" value="UniProtKB-UniRule"/>
</dbReference>
<reference evidence="8" key="1">
    <citation type="journal article" date="2014" name="Int. J. Syst. Evol. Microbiol.">
        <title>Complete genome sequence of Corynebacterium casei LMG S-19264T (=DSM 44701T), isolated from a smear-ripened cheese.</title>
        <authorList>
            <consortium name="US DOE Joint Genome Institute (JGI-PGF)"/>
            <person name="Walter F."/>
            <person name="Albersmeier A."/>
            <person name="Kalinowski J."/>
            <person name="Ruckert C."/>
        </authorList>
    </citation>
    <scope>NUCLEOTIDE SEQUENCE</scope>
    <source>
        <strain evidence="8">CGMCC 1.12754</strain>
    </source>
</reference>
<dbReference type="Pfam" id="PF02465">
    <property type="entry name" value="FliD_N"/>
    <property type="match status" value="1"/>
</dbReference>
<dbReference type="RefSeq" id="WP_188454181.1">
    <property type="nucleotide sequence ID" value="NZ_BMFR01000002.1"/>
</dbReference>
<evidence type="ECO:0000259" key="6">
    <source>
        <dbReference type="Pfam" id="PF02465"/>
    </source>
</evidence>
<evidence type="ECO:0000256" key="2">
    <source>
        <dbReference type="ARBA" id="ARBA00011255"/>
    </source>
</evidence>
<comment type="subunit">
    <text evidence="2 5">Homopentamer.</text>
</comment>
<dbReference type="PANTHER" id="PTHR30288">
    <property type="entry name" value="FLAGELLAR CAP/ASSEMBLY PROTEIN FLID"/>
    <property type="match status" value="1"/>
</dbReference>
<keyword evidence="5" id="KW-0964">Secreted</keyword>
<keyword evidence="9" id="KW-1185">Reference proteome</keyword>
<keyword evidence="3" id="KW-0175">Coiled coil</keyword>
<dbReference type="Proteomes" id="UP000622860">
    <property type="component" value="Unassembled WGS sequence"/>
</dbReference>
<dbReference type="EMBL" id="BMFR01000002">
    <property type="protein sequence ID" value="GGG67705.1"/>
    <property type="molecule type" value="Genomic_DNA"/>
</dbReference>
<dbReference type="Pfam" id="PF07195">
    <property type="entry name" value="FliD_C"/>
    <property type="match status" value="1"/>
</dbReference>
<gene>
    <name evidence="8" type="ORF">GCM10011398_09340</name>
</gene>
<dbReference type="AlphaFoldDB" id="A0A917H5F4"/>
<dbReference type="GO" id="GO:0005576">
    <property type="term" value="C:extracellular region"/>
    <property type="evidence" value="ECO:0007669"/>
    <property type="project" value="UniProtKB-SubCell"/>
</dbReference>
<proteinExistence type="inferred from homology"/>
<keyword evidence="4 5" id="KW-0975">Bacterial flagellum</keyword>
<feature type="domain" description="Flagellar hook-associated protein 2 N-terminal" evidence="6">
    <location>
        <begin position="10"/>
        <end position="106"/>
    </location>
</feature>